<evidence type="ECO:0000313" key="3">
    <source>
        <dbReference type="Proteomes" id="UP000610760"/>
    </source>
</evidence>
<gene>
    <name evidence="2" type="ORF">H8710_04095</name>
</gene>
<dbReference type="Proteomes" id="UP000610760">
    <property type="component" value="Unassembled WGS sequence"/>
</dbReference>
<sequence length="184" mass="19890">MNRKGFSTNKLVQIAVIGALYTVLTFASGSLAFGTVQFRLSEVLTLLPLFSPVSIWGLVFGCFFSNIIGFVTGLNPIGLIDAVVGTGATLLAALATHAIGRLPDQKRLLKYIFAPLPPVAFNGIIVGLELTFVFSGEFVWGAFWGNLLSVAIGEAVVCYLLGLILVGVLYRNDFYRKIFPLKQI</sequence>
<keyword evidence="3" id="KW-1185">Reference proteome</keyword>
<feature type="transmembrane region" description="Helical" evidence="1">
    <location>
        <begin position="46"/>
        <end position="71"/>
    </location>
</feature>
<accession>A0A926I6X3</accession>
<proteinExistence type="predicted"/>
<reference evidence="2" key="1">
    <citation type="submission" date="2020-08" db="EMBL/GenBank/DDBJ databases">
        <title>Genome public.</title>
        <authorList>
            <person name="Liu C."/>
            <person name="Sun Q."/>
        </authorList>
    </citation>
    <scope>NUCLEOTIDE SEQUENCE</scope>
    <source>
        <strain evidence="2">NSJ-33</strain>
    </source>
</reference>
<feature type="transmembrane region" description="Helical" evidence="1">
    <location>
        <begin position="111"/>
        <end position="135"/>
    </location>
</feature>
<keyword evidence="1" id="KW-0812">Transmembrane</keyword>
<comment type="caution">
    <text evidence="2">The sequence shown here is derived from an EMBL/GenBank/DDBJ whole genome shotgun (WGS) entry which is preliminary data.</text>
</comment>
<feature type="transmembrane region" description="Helical" evidence="1">
    <location>
        <begin position="12"/>
        <end position="34"/>
    </location>
</feature>
<dbReference type="AlphaFoldDB" id="A0A926I6X3"/>
<dbReference type="RefSeq" id="WP_249294146.1">
    <property type="nucleotide sequence ID" value="NZ_JACRSV010000001.1"/>
</dbReference>
<keyword evidence="1" id="KW-0472">Membrane</keyword>
<dbReference type="InterPro" id="IPR010387">
    <property type="entry name" value="QueT"/>
</dbReference>
<dbReference type="PIRSF" id="PIRSF031501">
    <property type="entry name" value="QueT"/>
    <property type="match status" value="1"/>
</dbReference>
<name>A0A926I6X3_9FIRM</name>
<feature type="transmembrane region" description="Helical" evidence="1">
    <location>
        <begin position="147"/>
        <end position="170"/>
    </location>
</feature>
<dbReference type="PANTHER" id="PTHR40044">
    <property type="entry name" value="INTEGRAL MEMBRANE PROTEIN-RELATED"/>
    <property type="match status" value="1"/>
</dbReference>
<keyword evidence="1" id="KW-1133">Transmembrane helix</keyword>
<feature type="transmembrane region" description="Helical" evidence="1">
    <location>
        <begin position="77"/>
        <end position="99"/>
    </location>
</feature>
<evidence type="ECO:0000256" key="1">
    <source>
        <dbReference type="SAM" id="Phobius"/>
    </source>
</evidence>
<dbReference type="Pfam" id="PF06177">
    <property type="entry name" value="QueT"/>
    <property type="match status" value="1"/>
</dbReference>
<evidence type="ECO:0000313" key="2">
    <source>
        <dbReference type="EMBL" id="MBC8559247.1"/>
    </source>
</evidence>
<protein>
    <submittedName>
        <fullName evidence="2">QueT transporter family protein</fullName>
    </submittedName>
</protein>
<dbReference type="PANTHER" id="PTHR40044:SF1">
    <property type="entry name" value="INTEGRAL MEMBRANE PROTEIN"/>
    <property type="match status" value="1"/>
</dbReference>
<organism evidence="2 3">
    <name type="scientific">Fumia xinanensis</name>
    <dbReference type="NCBI Taxonomy" id="2763659"/>
    <lineage>
        <taxon>Bacteria</taxon>
        <taxon>Bacillati</taxon>
        <taxon>Bacillota</taxon>
        <taxon>Clostridia</taxon>
        <taxon>Eubacteriales</taxon>
        <taxon>Oscillospiraceae</taxon>
        <taxon>Fumia</taxon>
    </lineage>
</organism>
<dbReference type="EMBL" id="JACRSV010000001">
    <property type="protein sequence ID" value="MBC8559247.1"/>
    <property type="molecule type" value="Genomic_DNA"/>
</dbReference>